<organism evidence="1 2">
    <name type="scientific">Cryptolaemus montrouzieri</name>
    <dbReference type="NCBI Taxonomy" id="559131"/>
    <lineage>
        <taxon>Eukaryota</taxon>
        <taxon>Metazoa</taxon>
        <taxon>Ecdysozoa</taxon>
        <taxon>Arthropoda</taxon>
        <taxon>Hexapoda</taxon>
        <taxon>Insecta</taxon>
        <taxon>Pterygota</taxon>
        <taxon>Neoptera</taxon>
        <taxon>Endopterygota</taxon>
        <taxon>Coleoptera</taxon>
        <taxon>Polyphaga</taxon>
        <taxon>Cucujiformia</taxon>
        <taxon>Coccinelloidea</taxon>
        <taxon>Coccinellidae</taxon>
        <taxon>Scymninae</taxon>
        <taxon>Scymnini</taxon>
        <taxon>Cryptolaemus</taxon>
    </lineage>
</organism>
<keyword evidence="2" id="KW-1185">Reference proteome</keyword>
<evidence type="ECO:0000313" key="2">
    <source>
        <dbReference type="Proteomes" id="UP001516400"/>
    </source>
</evidence>
<reference evidence="1 2" key="1">
    <citation type="journal article" date="2021" name="BMC Biol.">
        <title>Horizontally acquired antibacterial genes associated with adaptive radiation of ladybird beetles.</title>
        <authorList>
            <person name="Li H.S."/>
            <person name="Tang X.F."/>
            <person name="Huang Y.H."/>
            <person name="Xu Z.Y."/>
            <person name="Chen M.L."/>
            <person name="Du X.Y."/>
            <person name="Qiu B.Y."/>
            <person name="Chen P.T."/>
            <person name="Zhang W."/>
            <person name="Slipinski A."/>
            <person name="Escalona H.E."/>
            <person name="Waterhouse R.M."/>
            <person name="Zwick A."/>
            <person name="Pang H."/>
        </authorList>
    </citation>
    <scope>NUCLEOTIDE SEQUENCE [LARGE SCALE GENOMIC DNA]</scope>
    <source>
        <strain evidence="1">SYSU2018</strain>
    </source>
</reference>
<evidence type="ECO:0000313" key="1">
    <source>
        <dbReference type="EMBL" id="KAL3271930.1"/>
    </source>
</evidence>
<name>A0ABD2MZY1_9CUCU</name>
<dbReference type="Proteomes" id="UP001516400">
    <property type="component" value="Unassembled WGS sequence"/>
</dbReference>
<sequence>MLHWHVVSDLANDVDAAFNTTNTEELRVLLRKFPSINSTRLVEESSNVIKSADDARAIENKETAGTEGGINGNETITNAVNNDEDESTPKCKLDDIFNSTNGHDAKEVVPKNSGVIAEERVDEWMANKEMLVANNGQHTFRRFETGTDIDLTLYTPELNEGIRGWEVFLISR</sequence>
<accession>A0ABD2MZY1</accession>
<comment type="caution">
    <text evidence="1">The sequence shown here is derived from an EMBL/GenBank/DDBJ whole genome shotgun (WGS) entry which is preliminary data.</text>
</comment>
<protein>
    <submittedName>
        <fullName evidence="1">Uncharacterized protein</fullName>
    </submittedName>
</protein>
<proteinExistence type="predicted"/>
<dbReference type="EMBL" id="JABFTP020000042">
    <property type="protein sequence ID" value="KAL3271930.1"/>
    <property type="molecule type" value="Genomic_DNA"/>
</dbReference>
<gene>
    <name evidence="1" type="ORF">HHI36_022400</name>
</gene>
<dbReference type="AlphaFoldDB" id="A0ABD2MZY1"/>